<dbReference type="Pfam" id="PF04245">
    <property type="entry name" value="NA37"/>
    <property type="match status" value="1"/>
</dbReference>
<name>A0A0A7S1U1_FRIPE</name>
<dbReference type="HOGENOM" id="CLU_062222_0_0_6"/>
<dbReference type="InterPro" id="IPR007358">
    <property type="entry name" value="Nucleoid_associated_NdpA"/>
</dbReference>
<dbReference type="RefSeq" id="WP_039105258.1">
    <property type="nucleotide sequence ID" value="NZ_CP009056.1"/>
</dbReference>
<dbReference type="AlphaFoldDB" id="A0A0A7S1U1"/>
<dbReference type="PANTHER" id="PTHR38772:SF1">
    <property type="entry name" value="NUCLEOID-ASSOCIATED PROTEIN YEJK"/>
    <property type="match status" value="1"/>
</dbReference>
<dbReference type="GO" id="GO:0003727">
    <property type="term" value="F:single-stranded RNA binding"/>
    <property type="evidence" value="ECO:0007669"/>
    <property type="project" value="TreeGrafter"/>
</dbReference>
<gene>
    <name evidence="4" type="ORF">FPB0191_01658</name>
</gene>
<organism evidence="4 5">
    <name type="scientific">Frischella perrara</name>
    <dbReference type="NCBI Taxonomy" id="1267021"/>
    <lineage>
        <taxon>Bacteria</taxon>
        <taxon>Pseudomonadati</taxon>
        <taxon>Pseudomonadota</taxon>
        <taxon>Gammaproteobacteria</taxon>
        <taxon>Orbales</taxon>
        <taxon>Orbaceae</taxon>
        <taxon>Frischella</taxon>
    </lineage>
</organism>
<proteinExistence type="inferred from homology"/>
<reference evidence="4 5" key="1">
    <citation type="journal article" date="2014" name="Appl. Environ. Microbiol.">
        <title>Gut symbionts from distinct hosts exhibit genotoxic activity via divergent colibactin biosynthetic pathways.</title>
        <authorList>
            <person name="Engel P."/>
            <person name="Vizcaino M.I."/>
            <person name="Crawford J.M."/>
        </authorList>
    </citation>
    <scope>NUCLEOTIDE SEQUENCE [LARGE SCALE GENOMIC DNA]</scope>
    <source>
        <strain evidence="4 5">PEB0191</strain>
    </source>
</reference>
<dbReference type="STRING" id="1267021.FPB0191_01658"/>
<keyword evidence="5" id="KW-1185">Reference proteome</keyword>
<evidence type="ECO:0000313" key="4">
    <source>
        <dbReference type="EMBL" id="AJA45474.1"/>
    </source>
</evidence>
<dbReference type="GO" id="GO:0003690">
    <property type="term" value="F:double-stranded DNA binding"/>
    <property type="evidence" value="ECO:0007669"/>
    <property type="project" value="TreeGrafter"/>
</dbReference>
<dbReference type="PANTHER" id="PTHR38772">
    <property type="match status" value="1"/>
</dbReference>
<evidence type="ECO:0000256" key="1">
    <source>
        <dbReference type="ARBA" id="ARBA00004453"/>
    </source>
</evidence>
<keyword evidence="3" id="KW-0963">Cytoplasm</keyword>
<comment type="subcellular location">
    <subcellularLocation>
        <location evidence="1">Cytoplasm</location>
        <location evidence="1">Nucleoid</location>
    </subcellularLocation>
</comment>
<dbReference type="KEGG" id="fpp:FPB0191_01658"/>
<evidence type="ECO:0000256" key="3">
    <source>
        <dbReference type="ARBA" id="ARBA00022490"/>
    </source>
</evidence>
<sequence length="369" mass="42456">MSFTLRHAIVHELLKEQYMDIDDKKKYNLRTKELDCNSPIVIKLSQELIQKYGKKYNTVTYSSFDTDKIRRGKFPDAFQKYHSLKRKTKQAFIDLSVLVMNELATKASKIKSSSGGYILFLDYFYDKNSYLVIAMIKQKDALTITDNLNLEELLSIDLSKIHQATRINCTHYSQALASKNDDNFYLSFVSSATDGNTSSYFITALGCQKNTTASKMTKNIIDVSEAFFENDPEIKKYTNDFKDELIKYLTYCCDKKQMATLEQVISKARLILDLSGFQNSNQKADELLEILNSESVNISAAFNVNKDQLNKMLKVKLENDDYTLNFARKLLGTTEAHKIYFDEKKGKFGKLIFDMDEISSNKVKEILKI</sequence>
<dbReference type="EMBL" id="CP009056">
    <property type="protein sequence ID" value="AJA45474.1"/>
    <property type="molecule type" value="Genomic_DNA"/>
</dbReference>
<protein>
    <submittedName>
        <fullName evidence="4">Nucleoid-associated protein</fullName>
    </submittedName>
</protein>
<dbReference type="Proteomes" id="UP000030901">
    <property type="component" value="Chromosome"/>
</dbReference>
<evidence type="ECO:0000313" key="5">
    <source>
        <dbReference type="Proteomes" id="UP000030901"/>
    </source>
</evidence>
<comment type="similarity">
    <text evidence="2">Belongs to the YejK family.</text>
</comment>
<evidence type="ECO:0000256" key="2">
    <source>
        <dbReference type="ARBA" id="ARBA00009035"/>
    </source>
</evidence>
<dbReference type="GO" id="GO:0043590">
    <property type="term" value="C:bacterial nucleoid"/>
    <property type="evidence" value="ECO:0007669"/>
    <property type="project" value="TreeGrafter"/>
</dbReference>
<accession>A0A0A7S1U1</accession>